<dbReference type="AlphaFoldDB" id="A0A0F9S081"/>
<gene>
    <name evidence="1" type="ORF">LCGC14_0514440</name>
</gene>
<accession>A0A0F9S081</accession>
<name>A0A0F9S081_9ZZZZ</name>
<protein>
    <submittedName>
        <fullName evidence="1">Uncharacterized protein</fullName>
    </submittedName>
</protein>
<organism evidence="1">
    <name type="scientific">marine sediment metagenome</name>
    <dbReference type="NCBI Taxonomy" id="412755"/>
    <lineage>
        <taxon>unclassified sequences</taxon>
        <taxon>metagenomes</taxon>
        <taxon>ecological metagenomes</taxon>
    </lineage>
</organism>
<proteinExistence type="predicted"/>
<evidence type="ECO:0000313" key="1">
    <source>
        <dbReference type="EMBL" id="KKN62165.1"/>
    </source>
</evidence>
<sequence>MGKPTGRPMEKGNPITKQEEIREGVAIWLYNYEMSGKHTSWSLWLDIEEDLKYHYRGCVNELMKKMDKQGVVLKVGRELPEYVGCVNVSDGFTKAIAQEAQQDMLKAGYGAFEPLIEGKK</sequence>
<comment type="caution">
    <text evidence="1">The sequence shown here is derived from an EMBL/GenBank/DDBJ whole genome shotgun (WGS) entry which is preliminary data.</text>
</comment>
<dbReference type="EMBL" id="LAZR01000633">
    <property type="protein sequence ID" value="KKN62165.1"/>
    <property type="molecule type" value="Genomic_DNA"/>
</dbReference>
<reference evidence="1" key="1">
    <citation type="journal article" date="2015" name="Nature">
        <title>Complex archaea that bridge the gap between prokaryotes and eukaryotes.</title>
        <authorList>
            <person name="Spang A."/>
            <person name="Saw J.H."/>
            <person name="Jorgensen S.L."/>
            <person name="Zaremba-Niedzwiedzka K."/>
            <person name="Martijn J."/>
            <person name="Lind A.E."/>
            <person name="van Eijk R."/>
            <person name="Schleper C."/>
            <person name="Guy L."/>
            <person name="Ettema T.J."/>
        </authorList>
    </citation>
    <scope>NUCLEOTIDE SEQUENCE</scope>
</reference>